<dbReference type="CDD" id="cd18808">
    <property type="entry name" value="SF1_C_Upf1"/>
    <property type="match status" value="1"/>
</dbReference>
<dbReference type="InterPro" id="IPR041679">
    <property type="entry name" value="DNA2/NAM7-like_C"/>
</dbReference>
<evidence type="ECO:0000256" key="2">
    <source>
        <dbReference type="ARBA" id="ARBA00022801"/>
    </source>
</evidence>
<dbReference type="AlphaFoldDB" id="A0AAP0EI28"/>
<dbReference type="InterPro" id="IPR041677">
    <property type="entry name" value="DNA2/NAM7_AAA_11"/>
</dbReference>
<dbReference type="Gene3D" id="3.40.50.300">
    <property type="entry name" value="P-loop containing nucleotide triphosphate hydrolases"/>
    <property type="match status" value="2"/>
</dbReference>
<dbReference type="Pfam" id="PF13087">
    <property type="entry name" value="AAA_12"/>
    <property type="match status" value="1"/>
</dbReference>
<evidence type="ECO:0000256" key="1">
    <source>
        <dbReference type="ARBA" id="ARBA00022741"/>
    </source>
</evidence>
<evidence type="ECO:0000313" key="9">
    <source>
        <dbReference type="Proteomes" id="UP001417504"/>
    </source>
</evidence>
<gene>
    <name evidence="8" type="ORF">Sjap_024379</name>
</gene>
<evidence type="ECO:0000256" key="3">
    <source>
        <dbReference type="ARBA" id="ARBA00022806"/>
    </source>
</evidence>
<keyword evidence="3" id="KW-0347">Helicase</keyword>
<dbReference type="GO" id="GO:0005694">
    <property type="term" value="C:chromosome"/>
    <property type="evidence" value="ECO:0007669"/>
    <property type="project" value="UniProtKB-ARBA"/>
</dbReference>
<sequence>MKVEKSKDAGIVSRFHKIVLSWDYAALVRESKANVSLASISLPLCIDIVSLSLSHSHSHSPLLSPLLKENKNKRKEEEVTALGLKKIVDTYKDVDDYIGTFEPLLFEEVKAQIVHGREDEYATEWMLGVVTTCSEADGFLLPVVGYDSEEGEVFVENDLLLLSKEKFQEGSTRPDAYAFGLVLNREGRNRIKLRTFLAGEVQQMNTDDVTRLSKMQSTFTASDESKRGVWILKIASLSTIVREYVGLWSISHLPFKDLILSAAEQNTSSEDRSWKIPRLLMESLENNHNASQLEAIRFNREKKLMRYFRLRLRIGGFADSSLESIPSTISYNWTVTFNPERLNSATLALGPQGTGKTQTILGLLSAILHATPSRIQTSLKSIHHQQYPPPYSISLPHTQLCNHWNLASPWLYGSSPRDIIMPVDGDDGFYPTSGNELVEQKLAGMDQTTIDPKRRGASGGDRDSIRASVLDEAVIVFSTLSFSGSTVFSKLNRAFDVVIIDEAAQAVEPATLVPLANGCKQVFLFVGPILVGLTLRTHRSKGFCALGLQEYHILNPGKHWKIYEYGMSLFKRFQRAGYPVQMLKTQYRMHPEIRSFPSKEFYSEALEDGPDVRDQTERSWHGYRCFGPFCFFDVEEGLESQPSGSGSWVNVDEVEFILLMYNKLVTSYPELKSSSRVAIISPYRYQVRLFRQRFCETFGVDSEKLVDINTVDGFQGREKDVAIFSCVRASQDKGIGFVADFRRMNVAITRARSSILVSKPYASFFSSENLETMNVKKAKMVEAVGQLMDEMESNAAAMYENPVGDAEQGHADYEEMDMDDGGLDDD</sequence>
<dbReference type="SUPFAM" id="SSF52540">
    <property type="entry name" value="P-loop containing nucleoside triphosphate hydrolases"/>
    <property type="match status" value="1"/>
</dbReference>
<keyword evidence="1" id="KW-0547">Nucleotide-binding</keyword>
<dbReference type="InterPro" id="IPR045055">
    <property type="entry name" value="DNA2/NAM7-like"/>
</dbReference>
<feature type="domain" description="DNA2/NAM7 helicase-like C-terminal" evidence="7">
    <location>
        <begin position="565"/>
        <end position="757"/>
    </location>
</feature>
<dbReference type="PANTHER" id="PTHR10887">
    <property type="entry name" value="DNA2/NAM7 HELICASE FAMILY"/>
    <property type="match status" value="1"/>
</dbReference>
<feature type="compositionally biased region" description="Acidic residues" evidence="5">
    <location>
        <begin position="814"/>
        <end position="826"/>
    </location>
</feature>
<keyword evidence="2" id="KW-0378">Hydrolase</keyword>
<keyword evidence="4" id="KW-0067">ATP-binding</keyword>
<dbReference type="InterPro" id="IPR027417">
    <property type="entry name" value="P-loop_NTPase"/>
</dbReference>
<dbReference type="GO" id="GO:0004386">
    <property type="term" value="F:helicase activity"/>
    <property type="evidence" value="ECO:0007669"/>
    <property type="project" value="UniProtKB-KW"/>
</dbReference>
<dbReference type="FunFam" id="3.40.50.300:FF:000326">
    <property type="entry name" value="P-loop containing nucleoside triphosphate hydrolase"/>
    <property type="match status" value="1"/>
</dbReference>
<accession>A0AAP0EI28</accession>
<evidence type="ECO:0000313" key="8">
    <source>
        <dbReference type="EMBL" id="KAK9091202.1"/>
    </source>
</evidence>
<proteinExistence type="predicted"/>
<evidence type="ECO:0000259" key="6">
    <source>
        <dbReference type="Pfam" id="PF13086"/>
    </source>
</evidence>
<dbReference type="Pfam" id="PF13086">
    <property type="entry name" value="AAA_11"/>
    <property type="match status" value="1"/>
</dbReference>
<dbReference type="GO" id="GO:0016787">
    <property type="term" value="F:hydrolase activity"/>
    <property type="evidence" value="ECO:0007669"/>
    <property type="project" value="UniProtKB-KW"/>
</dbReference>
<evidence type="ECO:0000256" key="5">
    <source>
        <dbReference type="SAM" id="MobiDB-lite"/>
    </source>
</evidence>
<dbReference type="GO" id="GO:0005524">
    <property type="term" value="F:ATP binding"/>
    <property type="evidence" value="ECO:0007669"/>
    <property type="project" value="UniProtKB-KW"/>
</dbReference>
<feature type="region of interest" description="Disordered" evidence="5">
    <location>
        <begin position="805"/>
        <end position="826"/>
    </location>
</feature>
<keyword evidence="9" id="KW-1185">Reference proteome</keyword>
<dbReference type="EMBL" id="JBBNAE010000010">
    <property type="protein sequence ID" value="KAK9091202.1"/>
    <property type="molecule type" value="Genomic_DNA"/>
</dbReference>
<name>A0AAP0EI28_9MAGN</name>
<evidence type="ECO:0000256" key="4">
    <source>
        <dbReference type="ARBA" id="ARBA00022840"/>
    </source>
</evidence>
<dbReference type="Proteomes" id="UP001417504">
    <property type="component" value="Unassembled WGS sequence"/>
</dbReference>
<comment type="caution">
    <text evidence="8">The sequence shown here is derived from an EMBL/GenBank/DDBJ whole genome shotgun (WGS) entry which is preliminary data.</text>
</comment>
<feature type="domain" description="DNA2/NAM7 helicase helicase" evidence="6">
    <location>
        <begin position="462"/>
        <end position="524"/>
    </location>
</feature>
<dbReference type="InterPro" id="IPR047187">
    <property type="entry name" value="SF1_C_Upf1"/>
</dbReference>
<evidence type="ECO:0000259" key="7">
    <source>
        <dbReference type="Pfam" id="PF13087"/>
    </source>
</evidence>
<dbReference type="PANTHER" id="PTHR10887:SF538">
    <property type="entry name" value="HELICASE MAGATAMA 3-RELATED"/>
    <property type="match status" value="1"/>
</dbReference>
<organism evidence="8 9">
    <name type="scientific">Stephania japonica</name>
    <dbReference type="NCBI Taxonomy" id="461633"/>
    <lineage>
        <taxon>Eukaryota</taxon>
        <taxon>Viridiplantae</taxon>
        <taxon>Streptophyta</taxon>
        <taxon>Embryophyta</taxon>
        <taxon>Tracheophyta</taxon>
        <taxon>Spermatophyta</taxon>
        <taxon>Magnoliopsida</taxon>
        <taxon>Ranunculales</taxon>
        <taxon>Menispermaceae</taxon>
        <taxon>Menispermoideae</taxon>
        <taxon>Cissampelideae</taxon>
        <taxon>Stephania</taxon>
    </lineage>
</organism>
<reference evidence="8 9" key="1">
    <citation type="submission" date="2024-01" db="EMBL/GenBank/DDBJ databases">
        <title>Genome assemblies of Stephania.</title>
        <authorList>
            <person name="Yang L."/>
        </authorList>
    </citation>
    <scope>NUCLEOTIDE SEQUENCE [LARGE SCALE GENOMIC DNA]</scope>
    <source>
        <strain evidence="8">QJT</strain>
        <tissue evidence="8">Leaf</tissue>
    </source>
</reference>
<protein>
    <submittedName>
        <fullName evidence="8">Uncharacterized protein</fullName>
    </submittedName>
</protein>